<evidence type="ECO:0000313" key="2">
    <source>
        <dbReference type="WBParaSite" id="GPUH_0002432601-mRNA-1"/>
    </source>
</evidence>
<dbReference type="PANTHER" id="PTHR46513">
    <property type="entry name" value="VITELLOGENIN RECEPTOR-LIKE PROTEIN-RELATED-RELATED"/>
    <property type="match status" value="1"/>
</dbReference>
<proteinExistence type="predicted"/>
<dbReference type="PROSITE" id="PS51120">
    <property type="entry name" value="LDLRB"/>
    <property type="match status" value="1"/>
</dbReference>
<organism evidence="2">
    <name type="scientific">Gongylonema pulchrum</name>
    <dbReference type="NCBI Taxonomy" id="637853"/>
    <lineage>
        <taxon>Eukaryota</taxon>
        <taxon>Metazoa</taxon>
        <taxon>Ecdysozoa</taxon>
        <taxon>Nematoda</taxon>
        <taxon>Chromadorea</taxon>
        <taxon>Rhabditida</taxon>
        <taxon>Spirurina</taxon>
        <taxon>Spiruromorpha</taxon>
        <taxon>Spiruroidea</taxon>
        <taxon>Gongylonematidae</taxon>
        <taxon>Gongylonema</taxon>
    </lineage>
</organism>
<dbReference type="WBParaSite" id="GPUH_0002432601-mRNA-1">
    <property type="protein sequence ID" value="GPUH_0002432601-mRNA-1"/>
    <property type="gene ID" value="GPUH_0002432601"/>
</dbReference>
<dbReference type="SUPFAM" id="SSF63825">
    <property type="entry name" value="YWTD domain"/>
    <property type="match status" value="1"/>
</dbReference>
<feature type="repeat" description="LDL-receptor class B" evidence="1">
    <location>
        <begin position="19"/>
        <end position="61"/>
    </location>
</feature>
<dbReference type="InterPro" id="IPR050778">
    <property type="entry name" value="Cueball_EGF_LRP_Nidogen"/>
</dbReference>
<dbReference type="InterPro" id="IPR000033">
    <property type="entry name" value="LDLR_classB_rpt"/>
</dbReference>
<name>A0A183ETK5_9BILA</name>
<evidence type="ECO:0000256" key="1">
    <source>
        <dbReference type="PROSITE-ProRule" id="PRU00461"/>
    </source>
</evidence>
<dbReference type="InterPro" id="IPR011042">
    <property type="entry name" value="6-blade_b-propeller_TolB-like"/>
</dbReference>
<dbReference type="AlphaFoldDB" id="A0A183ETK5"/>
<protein>
    <submittedName>
        <fullName evidence="2">Str_synth domain-containing protein</fullName>
    </submittedName>
</protein>
<sequence length="72" mass="8129">LDLKSLIYPRNLAVDWITNHLYIIESGSRRIDISTFDGERRAVLIADGLTLPLDIALDPIRGLLFIIIVINL</sequence>
<reference evidence="2" key="1">
    <citation type="submission" date="2016-06" db="UniProtKB">
        <authorList>
            <consortium name="WormBaseParasite"/>
        </authorList>
    </citation>
    <scope>IDENTIFICATION</scope>
</reference>
<accession>A0A183ETK5</accession>
<dbReference type="Gene3D" id="2.120.10.30">
    <property type="entry name" value="TolB, C-terminal domain"/>
    <property type="match status" value="1"/>
</dbReference>